<evidence type="ECO:0000256" key="1">
    <source>
        <dbReference type="ARBA" id="ARBA00038494"/>
    </source>
</evidence>
<protein>
    <submittedName>
        <fullName evidence="3">Glycosyl transferase family 2</fullName>
    </submittedName>
</protein>
<comment type="similarity">
    <text evidence="1">Belongs to the glycosyltransferase 2 family. WaaE/KdtX subfamily.</text>
</comment>
<sequence length="261" mass="29237">MENQYTLSVIVVAMNEAHDISACIESVRGWASEVIVFDSGSTDGTQDICRALGARVFETDWPGDGPQKNRALAQATSDWVLCLDADERVSDALREEILTLLRGGSTHVAFSTPRRSSFCGRFMNHSGWWPDRIVRLFCRGKGRFTDVRTHTHLELEGTTGSLNGPLIHISIPTLHEALDKNNVYSTEGAKTMFEQGKRSSLGKAIGKGFWAFLRTYVFRLGFLDGQEGFMLAVSNAEYTYYRYLKLSLIWREQRRAAGNIG</sequence>
<dbReference type="Gene3D" id="3.90.550.10">
    <property type="entry name" value="Spore Coat Polysaccharide Biosynthesis Protein SpsA, Chain A"/>
    <property type="match status" value="1"/>
</dbReference>
<feature type="domain" description="Glycosyltransferase 2-like" evidence="2">
    <location>
        <begin position="8"/>
        <end position="128"/>
    </location>
</feature>
<keyword evidence="4" id="KW-1185">Reference proteome</keyword>
<dbReference type="AlphaFoldDB" id="A0A5E4SUT3"/>
<evidence type="ECO:0000313" key="3">
    <source>
        <dbReference type="EMBL" id="VVD79295.1"/>
    </source>
</evidence>
<dbReference type="CDD" id="cd02511">
    <property type="entry name" value="Beta4Glucosyltransferase"/>
    <property type="match status" value="1"/>
</dbReference>
<gene>
    <name evidence="3" type="ORF">PTE30175_00974</name>
</gene>
<name>A0A5E4SUT3_9BURK</name>
<dbReference type="InterPro" id="IPR029044">
    <property type="entry name" value="Nucleotide-diphossugar_trans"/>
</dbReference>
<evidence type="ECO:0000313" key="4">
    <source>
        <dbReference type="Proteomes" id="UP000414233"/>
    </source>
</evidence>
<dbReference type="RefSeq" id="WP_150695917.1">
    <property type="nucleotide sequence ID" value="NZ_CABPRZ010000003.1"/>
</dbReference>
<dbReference type="GO" id="GO:0016740">
    <property type="term" value="F:transferase activity"/>
    <property type="evidence" value="ECO:0007669"/>
    <property type="project" value="UniProtKB-KW"/>
</dbReference>
<dbReference type="PANTHER" id="PTHR43630">
    <property type="entry name" value="POLY-BETA-1,6-N-ACETYL-D-GLUCOSAMINE SYNTHASE"/>
    <property type="match status" value="1"/>
</dbReference>
<keyword evidence="3" id="KW-0808">Transferase</keyword>
<dbReference type="Pfam" id="PF00535">
    <property type="entry name" value="Glycos_transf_2"/>
    <property type="match status" value="1"/>
</dbReference>
<evidence type="ECO:0000259" key="2">
    <source>
        <dbReference type="Pfam" id="PF00535"/>
    </source>
</evidence>
<dbReference type="EMBL" id="CABPRZ010000003">
    <property type="protein sequence ID" value="VVD79295.1"/>
    <property type="molecule type" value="Genomic_DNA"/>
</dbReference>
<dbReference type="Proteomes" id="UP000414233">
    <property type="component" value="Unassembled WGS sequence"/>
</dbReference>
<accession>A0A5E4SUT3</accession>
<proteinExistence type="inferred from homology"/>
<dbReference type="PANTHER" id="PTHR43630:SF2">
    <property type="entry name" value="GLYCOSYLTRANSFERASE"/>
    <property type="match status" value="1"/>
</dbReference>
<organism evidence="3 4">
    <name type="scientific">Pandoraea terrae</name>
    <dbReference type="NCBI Taxonomy" id="1537710"/>
    <lineage>
        <taxon>Bacteria</taxon>
        <taxon>Pseudomonadati</taxon>
        <taxon>Pseudomonadota</taxon>
        <taxon>Betaproteobacteria</taxon>
        <taxon>Burkholderiales</taxon>
        <taxon>Burkholderiaceae</taxon>
        <taxon>Pandoraea</taxon>
    </lineage>
</organism>
<dbReference type="SUPFAM" id="SSF53448">
    <property type="entry name" value="Nucleotide-diphospho-sugar transferases"/>
    <property type="match status" value="1"/>
</dbReference>
<dbReference type="InterPro" id="IPR001173">
    <property type="entry name" value="Glyco_trans_2-like"/>
</dbReference>
<dbReference type="OrthoDB" id="9815923at2"/>
<reference evidence="3 4" key="1">
    <citation type="submission" date="2019-08" db="EMBL/GenBank/DDBJ databases">
        <authorList>
            <person name="Peeters C."/>
        </authorList>
    </citation>
    <scope>NUCLEOTIDE SEQUENCE [LARGE SCALE GENOMIC DNA]</scope>
    <source>
        <strain evidence="3 4">LMG 30175</strain>
    </source>
</reference>